<evidence type="ECO:0000256" key="2">
    <source>
        <dbReference type="ARBA" id="ARBA00022723"/>
    </source>
</evidence>
<keyword evidence="8" id="KW-0804">Transcription</keyword>
<dbReference type="Gene3D" id="1.20.930.10">
    <property type="entry name" value="Conserved domain common to transcription factors TFIIS, elongin A, CRSP70"/>
    <property type="match status" value="1"/>
</dbReference>
<dbReference type="GO" id="GO:0031440">
    <property type="term" value="P:regulation of mRNA 3'-end processing"/>
    <property type="evidence" value="ECO:0007669"/>
    <property type="project" value="TreeGrafter"/>
</dbReference>
<name>A0A2I1EHI8_9GLOM</name>
<feature type="compositionally biased region" description="Basic and acidic residues" evidence="9">
    <location>
        <begin position="153"/>
        <end position="171"/>
    </location>
</feature>
<comment type="subcellular location">
    <subcellularLocation>
        <location evidence="1 7 8">Nucleus</location>
    </subcellularLocation>
</comment>
<dbReference type="SUPFAM" id="SSF46942">
    <property type="entry name" value="Elongation factor TFIIS domain 2"/>
    <property type="match status" value="1"/>
</dbReference>
<dbReference type="PANTHER" id="PTHR11477">
    <property type="entry name" value="TRANSCRIPTION FACTOR S-II ZINC FINGER DOMAIN-CONTAINING PROTEIN"/>
    <property type="match status" value="1"/>
</dbReference>
<dbReference type="Pfam" id="PF07500">
    <property type="entry name" value="TFIIS_M"/>
    <property type="match status" value="1"/>
</dbReference>
<evidence type="ECO:0000256" key="3">
    <source>
        <dbReference type="ARBA" id="ARBA00022771"/>
    </source>
</evidence>
<keyword evidence="10" id="KW-0251">Elongation factor</keyword>
<dbReference type="VEuPathDB" id="FungiDB:FUN_007308"/>
<dbReference type="Pfam" id="PF01096">
    <property type="entry name" value="Zn_ribbon_TFIIS"/>
    <property type="match status" value="1"/>
</dbReference>
<dbReference type="FunFam" id="2.20.25.10:FF:000001">
    <property type="entry name" value="Probable Transcription elongation factor S-II"/>
    <property type="match status" value="1"/>
</dbReference>
<dbReference type="SMART" id="SM00440">
    <property type="entry name" value="ZnF_C2C2"/>
    <property type="match status" value="1"/>
</dbReference>
<dbReference type="PANTHER" id="PTHR11477:SF0">
    <property type="entry name" value="IP08861P-RELATED"/>
    <property type="match status" value="1"/>
</dbReference>
<keyword evidence="10" id="KW-0648">Protein biosynthesis</keyword>
<feature type="compositionally biased region" description="Basic and acidic residues" evidence="9">
    <location>
        <begin position="113"/>
        <end position="122"/>
    </location>
</feature>
<dbReference type="InterPro" id="IPR001222">
    <property type="entry name" value="Znf_TFIIS"/>
</dbReference>
<dbReference type="EMBL" id="LLXJ01000273">
    <property type="protein sequence ID" value="PKC12012.1"/>
    <property type="molecule type" value="Genomic_DNA"/>
</dbReference>
<dbReference type="VEuPathDB" id="FungiDB:RhiirFUN_009439"/>
<evidence type="ECO:0000256" key="1">
    <source>
        <dbReference type="ARBA" id="ARBA00004123"/>
    </source>
</evidence>
<keyword evidence="5 7" id="KW-0539">Nucleus</keyword>
<feature type="region of interest" description="Disordered" evidence="9">
    <location>
        <begin position="81"/>
        <end position="175"/>
    </location>
</feature>
<dbReference type="VEuPathDB" id="FungiDB:RhiirA1_150993"/>
<dbReference type="GO" id="GO:0006368">
    <property type="term" value="P:transcription elongation by RNA polymerase II"/>
    <property type="evidence" value="ECO:0007669"/>
    <property type="project" value="InterPro"/>
</dbReference>
<dbReference type="OrthoDB" id="44867at2759"/>
<dbReference type="GO" id="GO:0001139">
    <property type="term" value="F:RNA polymerase II complex recruiting activity"/>
    <property type="evidence" value="ECO:0007669"/>
    <property type="project" value="TreeGrafter"/>
</dbReference>
<reference evidence="10 11" key="2">
    <citation type="submission" date="2017-09" db="EMBL/GenBank/DDBJ databases">
        <title>Extensive intraspecific genome diversity in a model arbuscular mycorrhizal fungus.</title>
        <authorList>
            <person name="Chen E.C."/>
            <person name="Morin E."/>
            <person name="Beaudet D."/>
            <person name="Noel J."/>
            <person name="Ndikumana S."/>
            <person name="Charron P."/>
            <person name="St-Onge C."/>
            <person name="Giorgi J."/>
            <person name="Grigoriev I.V."/>
            <person name="Roux C."/>
            <person name="Martin F.M."/>
            <person name="Corradi N."/>
        </authorList>
    </citation>
    <scope>NUCLEOTIDE SEQUENCE [LARGE SCALE GENOMIC DNA]</scope>
    <source>
        <strain evidence="10 11">A5</strain>
    </source>
</reference>
<dbReference type="GO" id="GO:0003746">
    <property type="term" value="F:translation elongation factor activity"/>
    <property type="evidence" value="ECO:0007669"/>
    <property type="project" value="UniProtKB-KW"/>
</dbReference>
<evidence type="ECO:0000256" key="9">
    <source>
        <dbReference type="SAM" id="MobiDB-lite"/>
    </source>
</evidence>
<dbReference type="PROSITE" id="PS00466">
    <property type="entry name" value="ZF_TFIIS_1"/>
    <property type="match status" value="1"/>
</dbReference>
<dbReference type="InterPro" id="IPR036575">
    <property type="entry name" value="TFIIS_cen_dom_sf"/>
</dbReference>
<dbReference type="AlphaFoldDB" id="A0A2I1EHI8"/>
<dbReference type="PIRSF" id="PIRSF006704">
    <property type="entry name" value="TF_IIS"/>
    <property type="match status" value="1"/>
</dbReference>
<organism evidence="10 11">
    <name type="scientific">Rhizophagus irregularis</name>
    <dbReference type="NCBI Taxonomy" id="588596"/>
    <lineage>
        <taxon>Eukaryota</taxon>
        <taxon>Fungi</taxon>
        <taxon>Fungi incertae sedis</taxon>
        <taxon>Mucoromycota</taxon>
        <taxon>Glomeromycotina</taxon>
        <taxon>Glomeromycetes</taxon>
        <taxon>Glomerales</taxon>
        <taxon>Glomeraceae</taxon>
        <taxon>Rhizophagus</taxon>
    </lineage>
</organism>
<dbReference type="Proteomes" id="UP000232722">
    <property type="component" value="Unassembled WGS sequence"/>
</dbReference>
<dbReference type="GO" id="GO:0000977">
    <property type="term" value="F:RNA polymerase II transcription regulatory region sequence-specific DNA binding"/>
    <property type="evidence" value="ECO:0007669"/>
    <property type="project" value="TreeGrafter"/>
</dbReference>
<dbReference type="CDD" id="cd13749">
    <property type="entry name" value="Zn-ribbon_TFIIS"/>
    <property type="match status" value="1"/>
</dbReference>
<evidence type="ECO:0000313" key="10">
    <source>
        <dbReference type="EMBL" id="PKC12012.1"/>
    </source>
</evidence>
<keyword evidence="8" id="KW-0805">Transcription regulation</keyword>
<feature type="compositionally biased region" description="Low complexity" evidence="9">
    <location>
        <begin position="137"/>
        <end position="147"/>
    </location>
</feature>
<dbReference type="CDD" id="cd00183">
    <property type="entry name" value="TFIIS_I"/>
    <property type="match status" value="1"/>
</dbReference>
<keyword evidence="3 6" id="KW-0863">Zinc-finger</keyword>
<dbReference type="PROSITE" id="PS51319">
    <property type="entry name" value="TFIIS_N"/>
    <property type="match status" value="1"/>
</dbReference>
<dbReference type="InterPro" id="IPR003617">
    <property type="entry name" value="TFIIS/CRSP70_N_sub"/>
</dbReference>
<dbReference type="GO" id="GO:0031564">
    <property type="term" value="P:transcription antitermination"/>
    <property type="evidence" value="ECO:0007669"/>
    <property type="project" value="TreeGrafter"/>
</dbReference>
<dbReference type="PROSITE" id="PS51321">
    <property type="entry name" value="TFIIS_CENTRAL"/>
    <property type="match status" value="1"/>
</dbReference>
<dbReference type="FunFam" id="1.10.472.30:FF:000003">
    <property type="entry name" value="Transcription elongation factor S-II"/>
    <property type="match status" value="1"/>
</dbReference>
<dbReference type="SMART" id="SM00510">
    <property type="entry name" value="TFS2M"/>
    <property type="match status" value="1"/>
</dbReference>
<protein>
    <recommendedName>
        <fullName evidence="8">Transcription elongation factor</fullName>
    </recommendedName>
</protein>
<keyword evidence="2 8" id="KW-0479">Metal-binding</keyword>
<feature type="compositionally biased region" description="Polar residues" evidence="9">
    <location>
        <begin position="81"/>
        <end position="96"/>
    </location>
</feature>
<evidence type="ECO:0000256" key="7">
    <source>
        <dbReference type="PROSITE-ProRule" id="PRU00649"/>
    </source>
</evidence>
<dbReference type="InterPro" id="IPR017923">
    <property type="entry name" value="TFIIS_N"/>
</dbReference>
<dbReference type="InterPro" id="IPR035441">
    <property type="entry name" value="TFIIS/LEDGF_dom_sf"/>
</dbReference>
<gene>
    <name evidence="10" type="ORF">RhiirA5_497245</name>
</gene>
<dbReference type="GO" id="GO:0008270">
    <property type="term" value="F:zinc ion binding"/>
    <property type="evidence" value="ECO:0007669"/>
    <property type="project" value="UniProtKB-UniRule"/>
</dbReference>
<dbReference type="Pfam" id="PF08711">
    <property type="entry name" value="Med26"/>
    <property type="match status" value="1"/>
</dbReference>
<proteinExistence type="inferred from homology"/>
<accession>A0A2I1EHI8</accession>
<evidence type="ECO:0000256" key="4">
    <source>
        <dbReference type="ARBA" id="ARBA00022833"/>
    </source>
</evidence>
<evidence type="ECO:0000256" key="8">
    <source>
        <dbReference type="RuleBase" id="RU368078"/>
    </source>
</evidence>
<comment type="caution">
    <text evidence="10">The sequence shown here is derived from an EMBL/GenBank/DDBJ whole genome shotgun (WGS) entry which is preliminary data.</text>
</comment>
<comment type="function">
    <text evidence="8">Necessary for efficient RNA polymerase II transcription elongation past template-encoded arresting sites.</text>
</comment>
<dbReference type="SUPFAM" id="SSF47676">
    <property type="entry name" value="Conserved domain common to transcription factors TFIIS, elongin A, CRSP70"/>
    <property type="match status" value="1"/>
</dbReference>
<dbReference type="SMART" id="SM00509">
    <property type="entry name" value="TFS2N"/>
    <property type="match status" value="1"/>
</dbReference>
<evidence type="ECO:0000256" key="6">
    <source>
        <dbReference type="PROSITE-ProRule" id="PRU00472"/>
    </source>
</evidence>
<keyword evidence="8" id="KW-0238">DNA-binding</keyword>
<comment type="similarity">
    <text evidence="8">Belongs to the TFS-II family.</text>
</comment>
<dbReference type="Gene3D" id="1.10.472.30">
    <property type="entry name" value="Transcription elongation factor S-II, central domain"/>
    <property type="match status" value="1"/>
</dbReference>
<dbReference type="PROSITE" id="PS51133">
    <property type="entry name" value="ZF_TFIIS_2"/>
    <property type="match status" value="1"/>
</dbReference>
<dbReference type="GO" id="GO:0006362">
    <property type="term" value="P:transcription elongation by RNA polymerase I"/>
    <property type="evidence" value="ECO:0007669"/>
    <property type="project" value="TreeGrafter"/>
</dbReference>
<dbReference type="InterPro" id="IPR035100">
    <property type="entry name" value="TF_IIS-typ"/>
</dbReference>
<dbReference type="GO" id="GO:0005634">
    <property type="term" value="C:nucleus"/>
    <property type="evidence" value="ECO:0007669"/>
    <property type="project" value="UniProtKB-SubCell"/>
</dbReference>
<dbReference type="InterPro" id="IPR006289">
    <property type="entry name" value="TFSII"/>
</dbReference>
<dbReference type="SUPFAM" id="SSF57783">
    <property type="entry name" value="Zinc beta-ribbon"/>
    <property type="match status" value="1"/>
</dbReference>
<keyword evidence="4 8" id="KW-0862">Zinc</keyword>
<dbReference type="Gene3D" id="2.20.25.10">
    <property type="match status" value="1"/>
</dbReference>
<reference evidence="10 11" key="1">
    <citation type="submission" date="2016-04" db="EMBL/GenBank/DDBJ databases">
        <title>Genome analyses suggest a sexual origin of heterokaryosis in a supposedly ancient asexual fungus.</title>
        <authorList>
            <person name="Ropars J."/>
            <person name="Sedzielewska K."/>
            <person name="Noel J."/>
            <person name="Charron P."/>
            <person name="Farinelli L."/>
            <person name="Marton T."/>
            <person name="Kruger M."/>
            <person name="Pelin A."/>
            <person name="Brachmann A."/>
            <person name="Corradi N."/>
        </authorList>
    </citation>
    <scope>NUCLEOTIDE SEQUENCE [LARGE SCALE GENOMIC DNA]</scope>
    <source>
        <strain evidence="10 11">A5</strain>
    </source>
</reference>
<dbReference type="InterPro" id="IPR003618">
    <property type="entry name" value="TFIIS_cen_dom"/>
</dbReference>
<evidence type="ECO:0000313" key="11">
    <source>
        <dbReference type="Proteomes" id="UP000232722"/>
    </source>
</evidence>
<dbReference type="NCBIfam" id="TIGR01385">
    <property type="entry name" value="TFSII"/>
    <property type="match status" value="1"/>
</dbReference>
<sequence length="366" mass="41292">MNIDEVVQLKKSLAKAISEEKTSAILGIMKQFNDDVVATKELLKKTDIGVFIGKQRSHPNADIARLAKDIVKKWKTAVQQSDPSKSIYSPKTNSDTVKVDDGGFVKPQPIDRSSIKIKRENSQGEISTPSPSLAKLENSFSENSSPSPSTPKLENDRVINNKGDRSFKKDNVGYSTGDSTRDKCIELLYDSLAFDSNNGIDIILNRAKKIEQMVLDQFDGEPEKQYRDKLRGMISNLKDKKNPGLRKGVVSGDITVQKFCVMTKEEMASEEKKARDREIQQANLFKARGAGPTQAETNMFRCGKCGERKTTYFQMQTRSADEPMTTFVTCIVCNNRWKDVCDYLENRLLIDIISVNKMYQLHMSYQ</sequence>
<evidence type="ECO:0000256" key="5">
    <source>
        <dbReference type="ARBA" id="ARBA00023242"/>
    </source>
</evidence>